<evidence type="ECO:0000313" key="3">
    <source>
        <dbReference type="Proteomes" id="UP000069935"/>
    </source>
</evidence>
<protein>
    <recommendedName>
        <fullName evidence="4">Lytic transglycosylase domain-containing protein</fullName>
    </recommendedName>
</protein>
<dbReference type="EMBL" id="CP012401">
    <property type="protein sequence ID" value="ALG69878.1"/>
    <property type="molecule type" value="Genomic_DNA"/>
</dbReference>
<reference evidence="2 3" key="2">
    <citation type="journal article" date="2016" name="Genome Announc.">
        <title>Complete Genome Sequence of a Strain of Azospirillum thiophilum Isolated from a Sulfide Spring.</title>
        <authorList>
            <person name="Fomenkov A."/>
            <person name="Vincze T."/>
            <person name="Grabovich M."/>
            <person name="Anton B.P."/>
            <person name="Dubinina G."/>
            <person name="Orlova M."/>
            <person name="Belousova E."/>
            <person name="Roberts R.J."/>
        </authorList>
    </citation>
    <scope>NUCLEOTIDE SEQUENCE [LARGE SCALE GENOMIC DNA]</scope>
    <source>
        <strain evidence="2 3">BV-S</strain>
    </source>
</reference>
<reference evidence="3" key="1">
    <citation type="submission" date="2015-08" db="EMBL/GenBank/DDBJ databases">
        <title>Complete Genome Sequence of Azospirillum thiophilum BV-S.</title>
        <authorList>
            <person name="Fomenkov A."/>
            <person name="Vincze T."/>
            <person name="Grabovich M."/>
            <person name="Dubinina G."/>
            <person name="Orlova M."/>
            <person name="Belousova E."/>
            <person name="Roberts R.J."/>
        </authorList>
    </citation>
    <scope>NUCLEOTIDE SEQUENCE [LARGE SCALE GENOMIC DNA]</scope>
    <source>
        <strain evidence="3">BV-S</strain>
    </source>
</reference>
<dbReference type="AlphaFoldDB" id="A0AAC8ZSZ4"/>
<gene>
    <name evidence="2" type="ORF">AL072_01865</name>
</gene>
<evidence type="ECO:0000313" key="2">
    <source>
        <dbReference type="EMBL" id="ALG69878.1"/>
    </source>
</evidence>
<dbReference type="Proteomes" id="UP000069935">
    <property type="component" value="Chromosome 1"/>
</dbReference>
<dbReference type="KEGG" id="ati:AL072_01865"/>
<dbReference type="InterPro" id="IPR023346">
    <property type="entry name" value="Lysozyme-like_dom_sf"/>
</dbReference>
<dbReference type="Gene3D" id="1.10.530.10">
    <property type="match status" value="1"/>
</dbReference>
<feature type="region of interest" description="Disordered" evidence="1">
    <location>
        <begin position="1"/>
        <end position="21"/>
    </location>
</feature>
<organism evidence="2 3">
    <name type="scientific">Azospirillum thiophilum</name>
    <dbReference type="NCBI Taxonomy" id="528244"/>
    <lineage>
        <taxon>Bacteria</taxon>
        <taxon>Pseudomonadati</taxon>
        <taxon>Pseudomonadota</taxon>
        <taxon>Alphaproteobacteria</taxon>
        <taxon>Rhodospirillales</taxon>
        <taxon>Azospirillaceae</taxon>
        <taxon>Azospirillum</taxon>
    </lineage>
</organism>
<dbReference type="RefSeq" id="WP_045581749.1">
    <property type="nucleotide sequence ID" value="NZ_CP012401.1"/>
</dbReference>
<accession>A0AAC8ZSZ4</accession>
<dbReference type="SUPFAM" id="SSF53955">
    <property type="entry name" value="Lysozyme-like"/>
    <property type="match status" value="1"/>
</dbReference>
<feature type="region of interest" description="Disordered" evidence="1">
    <location>
        <begin position="276"/>
        <end position="308"/>
    </location>
</feature>
<name>A0AAC8ZSZ4_9PROT</name>
<sequence length="351" mass="37317">MTYASALGNPSDTAARQARASQGPANVEAAVRNASAKTGVDFSYLMEKAAVESGYRTDIKSSSSSATGLYQFIDSTWLQTMKEHGADHGYGKYASAIQTRGDGRPYVADPEMKKEILELRKDPTASALMAAEYTRDNKEYLEETVDGKIGSTELYMAHFLGAGGASKFLNAMQDNPGRSARDVFPDAAAANKNVFYDKATGKAKSLKEIYDRFATKFSENPLASFAPSQVATDAVRRQDMPDGFTTQVPMAPAKALNGTPLSIYQVLALNALETPDEVDSVSGRPARLRDKEHRRMRDEPVRTDQSDTGVAMGFGLGLGRIIGLESATPVATATAGATTGAAGTVAVGKAA</sequence>
<proteinExistence type="predicted"/>
<feature type="compositionally biased region" description="Polar residues" evidence="1">
    <location>
        <begin position="8"/>
        <end position="21"/>
    </location>
</feature>
<evidence type="ECO:0000256" key="1">
    <source>
        <dbReference type="SAM" id="MobiDB-lite"/>
    </source>
</evidence>
<evidence type="ECO:0008006" key="4">
    <source>
        <dbReference type="Google" id="ProtNLM"/>
    </source>
</evidence>
<feature type="compositionally biased region" description="Basic and acidic residues" evidence="1">
    <location>
        <begin position="287"/>
        <end position="305"/>
    </location>
</feature>
<keyword evidence="3" id="KW-1185">Reference proteome</keyword>